<evidence type="ECO:0000256" key="6">
    <source>
        <dbReference type="ARBA" id="ARBA00022991"/>
    </source>
</evidence>
<evidence type="ECO:0000313" key="9">
    <source>
        <dbReference type="EMBL" id="GGB06415.1"/>
    </source>
</evidence>
<dbReference type="NCBIfam" id="NF007955">
    <property type="entry name" value="PRK10674.1"/>
    <property type="match status" value="1"/>
</dbReference>
<gene>
    <name evidence="9" type="primary">phr</name>
    <name evidence="9" type="ORF">GCM10007414_19680</name>
</gene>
<evidence type="ECO:0000256" key="4">
    <source>
        <dbReference type="ARBA" id="ARBA00022630"/>
    </source>
</evidence>
<name>A0ABQ1I2N2_9ALTE</name>
<keyword evidence="4 7" id="KW-0285">Flavoprotein</keyword>
<proteinExistence type="inferred from homology"/>
<dbReference type="PANTHER" id="PTHR11455">
    <property type="entry name" value="CRYPTOCHROME"/>
    <property type="match status" value="1"/>
</dbReference>
<evidence type="ECO:0000259" key="8">
    <source>
        <dbReference type="PROSITE" id="PS51645"/>
    </source>
</evidence>
<evidence type="ECO:0000313" key="10">
    <source>
        <dbReference type="Proteomes" id="UP000651977"/>
    </source>
</evidence>
<evidence type="ECO:0000256" key="7">
    <source>
        <dbReference type="RuleBase" id="RU004182"/>
    </source>
</evidence>
<reference evidence="10" key="1">
    <citation type="journal article" date="2019" name="Int. J. Syst. Evol. Microbiol.">
        <title>The Global Catalogue of Microorganisms (GCM) 10K type strain sequencing project: providing services to taxonomists for standard genome sequencing and annotation.</title>
        <authorList>
            <consortium name="The Broad Institute Genomics Platform"/>
            <consortium name="The Broad Institute Genome Sequencing Center for Infectious Disease"/>
            <person name="Wu L."/>
            <person name="Ma J."/>
        </authorList>
    </citation>
    <scope>NUCLEOTIDE SEQUENCE [LARGE SCALE GENOMIC DNA]</scope>
    <source>
        <strain evidence="10">CGMCC 1.10131</strain>
    </source>
</reference>
<dbReference type="RefSeq" id="WP_055732553.1">
    <property type="nucleotide sequence ID" value="NZ_BMDY01000010.1"/>
</dbReference>
<dbReference type="PANTHER" id="PTHR11455:SF9">
    <property type="entry name" value="CRYPTOCHROME CIRCADIAN CLOCK 5 ISOFORM X1"/>
    <property type="match status" value="1"/>
</dbReference>
<dbReference type="PROSITE" id="PS51645">
    <property type="entry name" value="PHR_CRY_ALPHA_BETA"/>
    <property type="match status" value="1"/>
</dbReference>
<dbReference type="SUPFAM" id="SSF48173">
    <property type="entry name" value="Cryptochrome/photolyase FAD-binding domain"/>
    <property type="match status" value="1"/>
</dbReference>
<dbReference type="Gene3D" id="3.40.50.620">
    <property type="entry name" value="HUPs"/>
    <property type="match status" value="1"/>
</dbReference>
<dbReference type="Gene3D" id="1.10.579.10">
    <property type="entry name" value="DNA Cyclobutane Dipyrimidine Photolyase, subunit A, domain 3"/>
    <property type="match status" value="1"/>
</dbReference>
<dbReference type="Pfam" id="PF00875">
    <property type="entry name" value="DNA_photolyase"/>
    <property type="match status" value="1"/>
</dbReference>
<dbReference type="PRINTS" id="PR00147">
    <property type="entry name" value="DNAPHOTLYASE"/>
</dbReference>
<dbReference type="EMBL" id="BMDY01000010">
    <property type="protein sequence ID" value="GGB06415.1"/>
    <property type="molecule type" value="Genomic_DNA"/>
</dbReference>
<dbReference type="Gene3D" id="1.25.40.80">
    <property type="match status" value="1"/>
</dbReference>
<dbReference type="PROSITE" id="PS00691">
    <property type="entry name" value="DNA_PHOTOLYASES_1_2"/>
    <property type="match status" value="1"/>
</dbReference>
<comment type="caution">
    <text evidence="9">The sequence shown here is derived from an EMBL/GenBank/DDBJ whole genome shotgun (WGS) entry which is preliminary data.</text>
</comment>
<dbReference type="PROSITE" id="PS00394">
    <property type="entry name" value="DNA_PHOTOLYASES_1_1"/>
    <property type="match status" value="1"/>
</dbReference>
<protein>
    <submittedName>
        <fullName evidence="9">Deoxyribodipyrimidine photo-lyase</fullName>
    </submittedName>
</protein>
<dbReference type="SUPFAM" id="SSF52425">
    <property type="entry name" value="Cryptochrome/photolyase, N-terminal domain"/>
    <property type="match status" value="1"/>
</dbReference>
<keyword evidence="5 7" id="KW-0274">FAD</keyword>
<feature type="domain" description="Photolyase/cryptochrome alpha/beta" evidence="8">
    <location>
        <begin position="2"/>
        <end position="135"/>
    </location>
</feature>
<evidence type="ECO:0000256" key="1">
    <source>
        <dbReference type="ARBA" id="ARBA00001932"/>
    </source>
</evidence>
<keyword evidence="10" id="KW-1185">Reference proteome</keyword>
<evidence type="ECO:0000256" key="3">
    <source>
        <dbReference type="ARBA" id="ARBA00005862"/>
    </source>
</evidence>
<evidence type="ECO:0000256" key="2">
    <source>
        <dbReference type="ARBA" id="ARBA00001974"/>
    </source>
</evidence>
<keyword evidence="6 7" id="KW-0157">Chromophore</keyword>
<dbReference type="InterPro" id="IPR002081">
    <property type="entry name" value="Cryptochrome/DNA_photolyase_1"/>
</dbReference>
<dbReference type="InterPro" id="IPR006050">
    <property type="entry name" value="DNA_photolyase_N"/>
</dbReference>
<sequence>MQHQLVWFRNDLRVRDNQALSHAVASNQAVLAVYLACPQQWQAHELAPIQADLIERRLVALQQQLAELNIPLLAVHCSDFTSVPQCLLQLVQQYQIGAVHFQQQYELNEQGRDQAVQQSLSQQGVEVVSYHGDCILPPGSVLTKSQQVFKVFTPFRKAWLSQLDEACFSPLAAPAAVLSSLLPDSFSKLLAKPEPIKLDYATSNSSAWLCDESEIIQCLRDFSAVKAESYQQLRDFPAEPGTSKLSPYLALGIISPRQCLARLYHDHPQALESQQGGAFVWLSEIVWREFYRHLIAAYPQLCKGRAFLDWTERVNWQHDEQLLKAWQQGQTGYPIVDAAMRQLAATGWMHNRLRMIVASFLSKDLLIDWRHGERWFMQHLIDGDFASNNGGWQWAASTGTDAQPYFRIFNPTTQGERFDPKGEFVRYWLPQLSEIAGKKVHQPHSWAEKSGQYLAYPKPIVDHAKQRKLALSLFEQAKANMEDLAD</sequence>
<accession>A0ABQ1I2N2</accession>
<dbReference type="InterPro" id="IPR005101">
    <property type="entry name" value="Cryptochr/Photolyase_FAD-bd"/>
</dbReference>
<comment type="similarity">
    <text evidence="7">Belongs to the DNA photolyase family.</text>
</comment>
<comment type="similarity">
    <text evidence="3">Belongs to the DNA photolyase class-1 family.</text>
</comment>
<dbReference type="InterPro" id="IPR036155">
    <property type="entry name" value="Crypto/Photolyase_N_sf"/>
</dbReference>
<dbReference type="Proteomes" id="UP000651977">
    <property type="component" value="Unassembled WGS sequence"/>
</dbReference>
<dbReference type="InterPro" id="IPR014729">
    <property type="entry name" value="Rossmann-like_a/b/a_fold"/>
</dbReference>
<organism evidence="9 10">
    <name type="scientific">Agarivorans gilvus</name>
    <dbReference type="NCBI Taxonomy" id="680279"/>
    <lineage>
        <taxon>Bacteria</taxon>
        <taxon>Pseudomonadati</taxon>
        <taxon>Pseudomonadota</taxon>
        <taxon>Gammaproteobacteria</taxon>
        <taxon>Alteromonadales</taxon>
        <taxon>Alteromonadaceae</taxon>
        <taxon>Agarivorans</taxon>
    </lineage>
</organism>
<dbReference type="InterPro" id="IPR036134">
    <property type="entry name" value="Crypto/Photolyase_FAD-like_sf"/>
</dbReference>
<evidence type="ECO:0000256" key="5">
    <source>
        <dbReference type="ARBA" id="ARBA00022827"/>
    </source>
</evidence>
<comment type="cofactor">
    <cofactor evidence="1">
        <name>(6R)-5,10-methylene-5,6,7,8-tetrahydrofolate</name>
        <dbReference type="ChEBI" id="CHEBI:15636"/>
    </cofactor>
</comment>
<comment type="cofactor">
    <cofactor evidence="2">
        <name>FAD</name>
        <dbReference type="ChEBI" id="CHEBI:57692"/>
    </cofactor>
</comment>
<dbReference type="Pfam" id="PF03441">
    <property type="entry name" value="FAD_binding_7"/>
    <property type="match status" value="1"/>
</dbReference>
<dbReference type="InterPro" id="IPR018394">
    <property type="entry name" value="DNA_photolyase_1_CS_C"/>
</dbReference>